<evidence type="ECO:0000313" key="3">
    <source>
        <dbReference type="Proteomes" id="UP000253868"/>
    </source>
</evidence>
<feature type="transmembrane region" description="Helical" evidence="1">
    <location>
        <begin position="39"/>
        <end position="57"/>
    </location>
</feature>
<name>A0A345HNF7_9ACTN</name>
<accession>A0A345HNF7</accession>
<sequence length="109" mass="11644">MTKARNTPARVSIAAAIGGVTLITATAITPMFWLMYGGFYTFLLFLCGIVAIPAGHLGRRRGKRLGGQDRGMALIAILIGWLLLLVSLLLVLAYYGLLAGLVLVAHFLS</sequence>
<dbReference type="AlphaFoldDB" id="A0A345HNF7"/>
<feature type="transmembrane region" description="Helical" evidence="1">
    <location>
        <begin position="78"/>
        <end position="108"/>
    </location>
</feature>
<keyword evidence="3" id="KW-1185">Reference proteome</keyword>
<gene>
    <name evidence="2" type="ORF">DVK44_11535</name>
</gene>
<protein>
    <recommendedName>
        <fullName evidence="4">DUF4190 domain-containing protein</fullName>
    </recommendedName>
</protein>
<keyword evidence="1" id="KW-1133">Transmembrane helix</keyword>
<organism evidence="2 3">
    <name type="scientific">Streptomyces paludis</name>
    <dbReference type="NCBI Taxonomy" id="2282738"/>
    <lineage>
        <taxon>Bacteria</taxon>
        <taxon>Bacillati</taxon>
        <taxon>Actinomycetota</taxon>
        <taxon>Actinomycetes</taxon>
        <taxon>Kitasatosporales</taxon>
        <taxon>Streptomycetaceae</taxon>
        <taxon>Streptomyces</taxon>
    </lineage>
</organism>
<evidence type="ECO:0008006" key="4">
    <source>
        <dbReference type="Google" id="ProtNLM"/>
    </source>
</evidence>
<dbReference type="OrthoDB" id="4337984at2"/>
<dbReference type="Proteomes" id="UP000253868">
    <property type="component" value="Chromosome"/>
</dbReference>
<reference evidence="3" key="1">
    <citation type="submission" date="2018-07" db="EMBL/GenBank/DDBJ databases">
        <authorList>
            <person name="Zhao J."/>
        </authorList>
    </citation>
    <scope>NUCLEOTIDE SEQUENCE [LARGE SCALE GENOMIC DNA]</scope>
    <source>
        <strain evidence="3">GSSD-12</strain>
    </source>
</reference>
<dbReference type="KEGG" id="spad:DVK44_11535"/>
<dbReference type="EMBL" id="CP031194">
    <property type="protein sequence ID" value="AXG78231.1"/>
    <property type="molecule type" value="Genomic_DNA"/>
</dbReference>
<keyword evidence="1" id="KW-0812">Transmembrane</keyword>
<feature type="transmembrane region" description="Helical" evidence="1">
    <location>
        <begin position="12"/>
        <end position="33"/>
    </location>
</feature>
<evidence type="ECO:0000313" key="2">
    <source>
        <dbReference type="EMBL" id="AXG78231.1"/>
    </source>
</evidence>
<evidence type="ECO:0000256" key="1">
    <source>
        <dbReference type="SAM" id="Phobius"/>
    </source>
</evidence>
<keyword evidence="1" id="KW-0472">Membrane</keyword>
<proteinExistence type="predicted"/>